<evidence type="ECO:0000313" key="3">
    <source>
        <dbReference type="EMBL" id="ANE52375.1"/>
    </source>
</evidence>
<dbReference type="GO" id="GO:0000160">
    <property type="term" value="P:phosphorelay signal transduction system"/>
    <property type="evidence" value="ECO:0007669"/>
    <property type="project" value="InterPro"/>
</dbReference>
<evidence type="ECO:0000313" key="4">
    <source>
        <dbReference type="Proteomes" id="UP000077177"/>
    </source>
</evidence>
<dbReference type="InterPro" id="IPR001789">
    <property type="entry name" value="Sig_transdc_resp-reg_receiver"/>
</dbReference>
<gene>
    <name evidence="3" type="ORF">SY85_19695</name>
</gene>
<dbReference type="Gene3D" id="3.40.50.2300">
    <property type="match status" value="1"/>
</dbReference>
<dbReference type="OrthoDB" id="678092at2"/>
<dbReference type="PANTHER" id="PTHR44520">
    <property type="entry name" value="RESPONSE REGULATOR RCP1-RELATED"/>
    <property type="match status" value="1"/>
</dbReference>
<accession>A0A172TZ66</accession>
<dbReference type="AlphaFoldDB" id="A0A172TZ66"/>
<reference evidence="4" key="1">
    <citation type="submission" date="2015-01" db="EMBL/GenBank/DDBJ databases">
        <title>Flavisolibacter sp./LCS9/ whole genome sequencing.</title>
        <authorList>
            <person name="Kim M.K."/>
            <person name="Srinivasan S."/>
            <person name="Lee J.-J."/>
        </authorList>
    </citation>
    <scope>NUCLEOTIDE SEQUENCE [LARGE SCALE GENOMIC DNA]</scope>
    <source>
        <strain evidence="4">LCS9</strain>
    </source>
</reference>
<dbReference type="InterPro" id="IPR011006">
    <property type="entry name" value="CheY-like_superfamily"/>
</dbReference>
<dbReference type="RefSeq" id="WP_066406767.1">
    <property type="nucleotide sequence ID" value="NZ_CP011390.1"/>
</dbReference>
<dbReference type="Pfam" id="PF00072">
    <property type="entry name" value="Response_reg"/>
    <property type="match status" value="1"/>
</dbReference>
<organism evidence="3 4">
    <name type="scientific">Flavisolibacter tropicus</name>
    <dbReference type="NCBI Taxonomy" id="1492898"/>
    <lineage>
        <taxon>Bacteria</taxon>
        <taxon>Pseudomonadati</taxon>
        <taxon>Bacteroidota</taxon>
        <taxon>Chitinophagia</taxon>
        <taxon>Chitinophagales</taxon>
        <taxon>Chitinophagaceae</taxon>
        <taxon>Flavisolibacter</taxon>
    </lineage>
</organism>
<dbReference type="EMBL" id="CP011390">
    <property type="protein sequence ID" value="ANE52375.1"/>
    <property type="molecule type" value="Genomic_DNA"/>
</dbReference>
<feature type="domain" description="Response regulatory" evidence="2">
    <location>
        <begin position="7"/>
        <end position="129"/>
    </location>
</feature>
<dbReference type="SUPFAM" id="SSF52172">
    <property type="entry name" value="CheY-like"/>
    <property type="match status" value="1"/>
</dbReference>
<evidence type="ECO:0000256" key="1">
    <source>
        <dbReference type="PROSITE-ProRule" id="PRU00169"/>
    </source>
</evidence>
<dbReference type="PROSITE" id="PS50110">
    <property type="entry name" value="RESPONSE_REGULATORY"/>
    <property type="match status" value="1"/>
</dbReference>
<dbReference type="Proteomes" id="UP000077177">
    <property type="component" value="Chromosome"/>
</dbReference>
<proteinExistence type="predicted"/>
<feature type="modified residue" description="4-aspartylphosphate" evidence="1">
    <location>
        <position position="63"/>
    </location>
</feature>
<dbReference type="InterPro" id="IPR052893">
    <property type="entry name" value="TCS_response_regulator"/>
</dbReference>
<keyword evidence="1" id="KW-0597">Phosphoprotein</keyword>
<dbReference type="SMART" id="SM00448">
    <property type="entry name" value="REC"/>
    <property type="match status" value="1"/>
</dbReference>
<reference evidence="3 4" key="2">
    <citation type="journal article" date="2016" name="Int. J. Syst. Evol. Microbiol.">
        <title>Flavisolibacter tropicus sp. nov., isolated from tropical soil.</title>
        <authorList>
            <person name="Lee J.J."/>
            <person name="Kang M.S."/>
            <person name="Kim G.S."/>
            <person name="Lee C.S."/>
            <person name="Lim S."/>
            <person name="Lee J."/>
            <person name="Roh S.H."/>
            <person name="Kang H."/>
            <person name="Ha J.M."/>
            <person name="Bae S."/>
            <person name="Jung H.Y."/>
            <person name="Kim M.K."/>
        </authorList>
    </citation>
    <scope>NUCLEOTIDE SEQUENCE [LARGE SCALE GENOMIC DNA]</scope>
    <source>
        <strain evidence="3 4">LCS9</strain>
    </source>
</reference>
<dbReference type="STRING" id="1492898.SY85_19695"/>
<evidence type="ECO:0000259" key="2">
    <source>
        <dbReference type="PROSITE" id="PS50110"/>
    </source>
</evidence>
<keyword evidence="4" id="KW-1185">Reference proteome</keyword>
<dbReference type="PANTHER" id="PTHR44520:SF2">
    <property type="entry name" value="RESPONSE REGULATOR RCP1"/>
    <property type="match status" value="1"/>
</dbReference>
<dbReference type="KEGG" id="fla:SY85_19695"/>
<name>A0A172TZ66_9BACT</name>
<sequence>MTTNSKKVLCVDDDEDDQLIVSETILEIDDSIEVATALNGHEALAFLDQAKANDDLPCLIIMDINMPLMDGKQALVEIKKDKELDQVPIVMFTTSSSQLDMAFCEKYGVEFITKPINMQDFRSTVQKLLSLRAAP</sequence>
<protein>
    <recommendedName>
        <fullName evidence="2">Response regulatory domain-containing protein</fullName>
    </recommendedName>
</protein>